<evidence type="ECO:0000256" key="9">
    <source>
        <dbReference type="SAM" id="Phobius"/>
    </source>
</evidence>
<keyword evidence="8" id="KW-0175">Coiled coil</keyword>
<dbReference type="AlphaFoldDB" id="A0A0K6ITG3"/>
<organism evidence="13 14">
    <name type="scientific">Tepidiphilus thermophilus</name>
    <dbReference type="NCBI Taxonomy" id="876478"/>
    <lineage>
        <taxon>Bacteria</taxon>
        <taxon>Pseudomonadati</taxon>
        <taxon>Pseudomonadota</taxon>
        <taxon>Hydrogenophilia</taxon>
        <taxon>Hydrogenophilales</taxon>
        <taxon>Hydrogenophilaceae</taxon>
        <taxon>Tepidiphilus</taxon>
    </lineage>
</organism>
<keyword evidence="5 7" id="KW-0807">Transducer</keyword>
<reference evidence="14" key="1">
    <citation type="submission" date="2015-08" db="EMBL/GenBank/DDBJ databases">
        <authorList>
            <person name="Babu N.S."/>
            <person name="Beckwith C.J."/>
            <person name="Beseler K.G."/>
            <person name="Brison A."/>
            <person name="Carone J.V."/>
            <person name="Caskin T.P."/>
            <person name="Diamond M."/>
            <person name="Durham M.E."/>
            <person name="Foxe J.M."/>
            <person name="Go M."/>
            <person name="Henderson B.A."/>
            <person name="Jones I.B."/>
            <person name="McGettigan J.A."/>
            <person name="Micheletti S.J."/>
            <person name="Nasrallah M.E."/>
            <person name="Ortiz D."/>
            <person name="Piller C.R."/>
            <person name="Privatt S.R."/>
            <person name="Schneider S.L."/>
            <person name="Sharp S."/>
            <person name="Smith T.C."/>
            <person name="Stanton J.D."/>
            <person name="Ullery H.E."/>
            <person name="Wilson R.J."/>
            <person name="Serrano M.G."/>
            <person name="Buck G."/>
            <person name="Lee V."/>
            <person name="Wang Y."/>
            <person name="Carvalho R."/>
            <person name="Voegtly L."/>
            <person name="Shi R."/>
            <person name="Duckworth R."/>
            <person name="Johnson A."/>
            <person name="Loviza R."/>
            <person name="Walstead R."/>
            <person name="Shah Z."/>
            <person name="Kiflezghi M."/>
            <person name="Wade K."/>
            <person name="Ball S.L."/>
            <person name="Bradley K.W."/>
            <person name="Asai D.J."/>
            <person name="Bowman C.A."/>
            <person name="Russell D.A."/>
            <person name="Pope W.H."/>
            <person name="Jacobs-Sera D."/>
            <person name="Hendrix R.W."/>
            <person name="Hatfull G.F."/>
        </authorList>
    </citation>
    <scope>NUCLEOTIDE SEQUENCE [LARGE SCALE GENOMIC DNA]</scope>
    <source>
        <strain evidence="14">JCM 19170</strain>
    </source>
</reference>
<dbReference type="CDD" id="cd11386">
    <property type="entry name" value="MCP_signal"/>
    <property type="match status" value="1"/>
</dbReference>
<dbReference type="PROSITE" id="PS50111">
    <property type="entry name" value="CHEMOTAXIS_TRANSDUC_2"/>
    <property type="match status" value="1"/>
</dbReference>
<dbReference type="SUPFAM" id="SSF55785">
    <property type="entry name" value="PYP-like sensor domain (PAS domain)"/>
    <property type="match status" value="1"/>
</dbReference>
<sequence>MRLNLPVTQNEYPVRDDVVIVSHTDRKGRITFVNDDFCEYAGMTREELLGQPHNVIRHPDMPPEAFRDLWATIKAGDVWQGIVKNRRKNGDHYWVKATVAPLPDGSGYMSIRLKPPAEEKAAAESLYARMRAGESLRLERGRLRPGPLRRMLNRLGLESRYWITLFVGAGFYGVAVLLALEGRTTALAWVSAAGLLSFIGLGTWMRRRLRVGIGELKTMAQAVAALDLRPDIDDDHHDEIRTLLDVLKVIRARFYETVITLRQSQKRLRTEVDEELQRAGQTRSSAQEQTAAAQTLAASSEQLAHAMAEIAATAAQSVERIDALIATNRQATARVRDSAEQTSKLSDELTAIAHEVEAFKGSMDSMRSVIDVIGEIAAQTNLLALNASIEAARAGESGRGFAVVADEVRKLAERTAQATTEIGAMIGKVQSQVDHAVAQTQAGRETVETTVHKALASAEEIAGIEHALEAIGTEAAQIPRSVEAQAQVTQQAVAEITHIARMAEQLERLAHQSEDAARLLERTVQEIVRMLQQFRT</sequence>
<keyword evidence="2 9" id="KW-0812">Transmembrane</keyword>
<dbReference type="PROSITE" id="PS50112">
    <property type="entry name" value="PAS"/>
    <property type="match status" value="1"/>
</dbReference>
<evidence type="ECO:0000256" key="4">
    <source>
        <dbReference type="ARBA" id="ARBA00023136"/>
    </source>
</evidence>
<dbReference type="Gene3D" id="1.10.287.950">
    <property type="entry name" value="Methyl-accepting chemotaxis protein"/>
    <property type="match status" value="1"/>
</dbReference>
<feature type="transmembrane region" description="Helical" evidence="9">
    <location>
        <begin position="159"/>
        <end position="180"/>
    </location>
</feature>
<dbReference type="PANTHER" id="PTHR32089:SF119">
    <property type="entry name" value="METHYL-ACCEPTING CHEMOTAXIS PROTEIN CTPL"/>
    <property type="match status" value="1"/>
</dbReference>
<evidence type="ECO:0000256" key="2">
    <source>
        <dbReference type="ARBA" id="ARBA00022692"/>
    </source>
</evidence>
<dbReference type="InterPro" id="IPR013655">
    <property type="entry name" value="PAS_fold_3"/>
</dbReference>
<dbReference type="Pfam" id="PF08447">
    <property type="entry name" value="PAS_3"/>
    <property type="match status" value="1"/>
</dbReference>
<evidence type="ECO:0000256" key="5">
    <source>
        <dbReference type="ARBA" id="ARBA00023224"/>
    </source>
</evidence>
<dbReference type="CDD" id="cd00130">
    <property type="entry name" value="PAS"/>
    <property type="match status" value="1"/>
</dbReference>
<evidence type="ECO:0000256" key="1">
    <source>
        <dbReference type="ARBA" id="ARBA00004141"/>
    </source>
</evidence>
<evidence type="ECO:0000259" key="12">
    <source>
        <dbReference type="PROSITE" id="PS50885"/>
    </source>
</evidence>
<dbReference type="InterPro" id="IPR003660">
    <property type="entry name" value="HAMP_dom"/>
</dbReference>
<dbReference type="GO" id="GO:0006935">
    <property type="term" value="P:chemotaxis"/>
    <property type="evidence" value="ECO:0007669"/>
    <property type="project" value="InterPro"/>
</dbReference>
<comment type="similarity">
    <text evidence="6">Belongs to the methyl-accepting chemotaxis (MCP) protein family.</text>
</comment>
<dbReference type="RefSeq" id="WP_082438362.1">
    <property type="nucleotide sequence ID" value="NZ_CYHH01000003.1"/>
</dbReference>
<evidence type="ECO:0000256" key="8">
    <source>
        <dbReference type="SAM" id="Coils"/>
    </source>
</evidence>
<gene>
    <name evidence="13" type="ORF">Ga0061068_103129</name>
</gene>
<dbReference type="NCBIfam" id="TIGR00229">
    <property type="entry name" value="sensory_box"/>
    <property type="match status" value="1"/>
</dbReference>
<feature type="transmembrane region" description="Helical" evidence="9">
    <location>
        <begin position="186"/>
        <end position="205"/>
    </location>
</feature>
<dbReference type="Proteomes" id="UP000182108">
    <property type="component" value="Unassembled WGS sequence"/>
</dbReference>
<feature type="domain" description="Methyl-accepting transducer" evidence="10">
    <location>
        <begin position="264"/>
        <end position="500"/>
    </location>
</feature>
<evidence type="ECO:0000256" key="6">
    <source>
        <dbReference type="ARBA" id="ARBA00029447"/>
    </source>
</evidence>
<dbReference type="SMART" id="SM00283">
    <property type="entry name" value="MA"/>
    <property type="match status" value="1"/>
</dbReference>
<accession>A0A0K6ITG3</accession>
<feature type="coiled-coil region" evidence="8">
    <location>
        <begin position="499"/>
        <end position="526"/>
    </location>
</feature>
<keyword evidence="14" id="KW-1185">Reference proteome</keyword>
<dbReference type="SUPFAM" id="SSF58104">
    <property type="entry name" value="Methyl-accepting chemotaxis protein (MCP) signaling domain"/>
    <property type="match status" value="1"/>
</dbReference>
<dbReference type="InterPro" id="IPR004090">
    <property type="entry name" value="Chemotax_Me-accpt_rcpt"/>
</dbReference>
<proteinExistence type="inferred from homology"/>
<evidence type="ECO:0000259" key="10">
    <source>
        <dbReference type="PROSITE" id="PS50111"/>
    </source>
</evidence>
<comment type="subcellular location">
    <subcellularLocation>
        <location evidence="1">Membrane</location>
        <topology evidence="1">Multi-pass membrane protein</topology>
    </subcellularLocation>
</comment>
<dbReference type="InterPro" id="IPR004089">
    <property type="entry name" value="MCPsignal_dom"/>
</dbReference>
<dbReference type="PANTHER" id="PTHR32089">
    <property type="entry name" value="METHYL-ACCEPTING CHEMOTAXIS PROTEIN MCPB"/>
    <property type="match status" value="1"/>
</dbReference>
<dbReference type="EMBL" id="CYHH01000003">
    <property type="protein sequence ID" value="CUB06400.1"/>
    <property type="molecule type" value="Genomic_DNA"/>
</dbReference>
<keyword evidence="4 9" id="KW-0472">Membrane</keyword>
<evidence type="ECO:0000256" key="7">
    <source>
        <dbReference type="PROSITE-ProRule" id="PRU00284"/>
    </source>
</evidence>
<evidence type="ECO:0000259" key="11">
    <source>
        <dbReference type="PROSITE" id="PS50112"/>
    </source>
</evidence>
<dbReference type="InterPro" id="IPR035965">
    <property type="entry name" value="PAS-like_dom_sf"/>
</dbReference>
<dbReference type="GO" id="GO:0016020">
    <property type="term" value="C:membrane"/>
    <property type="evidence" value="ECO:0007669"/>
    <property type="project" value="UniProtKB-SubCell"/>
</dbReference>
<keyword evidence="3 9" id="KW-1133">Transmembrane helix</keyword>
<feature type="domain" description="HAMP" evidence="12">
    <location>
        <begin position="207"/>
        <end position="259"/>
    </location>
</feature>
<dbReference type="InterPro" id="IPR000014">
    <property type="entry name" value="PAS"/>
</dbReference>
<dbReference type="PROSITE" id="PS50885">
    <property type="entry name" value="HAMP"/>
    <property type="match status" value="1"/>
</dbReference>
<dbReference type="Pfam" id="PF00015">
    <property type="entry name" value="MCPsignal"/>
    <property type="match status" value="1"/>
</dbReference>
<protein>
    <submittedName>
        <fullName evidence="13">Methyl-accepting chemotaxis sensory transducer with Pas/Pac sensor</fullName>
    </submittedName>
</protein>
<dbReference type="GO" id="GO:0007165">
    <property type="term" value="P:signal transduction"/>
    <property type="evidence" value="ECO:0007669"/>
    <property type="project" value="UniProtKB-KW"/>
</dbReference>
<dbReference type="Gene3D" id="3.30.450.20">
    <property type="entry name" value="PAS domain"/>
    <property type="match status" value="1"/>
</dbReference>
<dbReference type="GO" id="GO:0004888">
    <property type="term" value="F:transmembrane signaling receptor activity"/>
    <property type="evidence" value="ECO:0007669"/>
    <property type="project" value="InterPro"/>
</dbReference>
<dbReference type="OrthoDB" id="5287651at2"/>
<dbReference type="PRINTS" id="PR00260">
    <property type="entry name" value="CHEMTRNSDUCR"/>
</dbReference>
<evidence type="ECO:0000313" key="14">
    <source>
        <dbReference type="Proteomes" id="UP000182108"/>
    </source>
</evidence>
<evidence type="ECO:0000256" key="3">
    <source>
        <dbReference type="ARBA" id="ARBA00022989"/>
    </source>
</evidence>
<feature type="domain" description="PAS" evidence="11">
    <location>
        <begin position="25"/>
        <end position="60"/>
    </location>
</feature>
<name>A0A0K6ITG3_9PROT</name>
<evidence type="ECO:0000313" key="13">
    <source>
        <dbReference type="EMBL" id="CUB06400.1"/>
    </source>
</evidence>